<accession>A0ABU4NYA8</accession>
<reference evidence="1 2" key="1">
    <citation type="submission" date="2023-11" db="EMBL/GenBank/DDBJ databases">
        <title>MicrobeMod: A computational toolkit for identifying prokaryotic methylation and restriction-modification with nanopore sequencing.</title>
        <authorList>
            <person name="Crits-Christoph A."/>
            <person name="Kang S.C."/>
            <person name="Lee H."/>
            <person name="Ostrov N."/>
        </authorList>
    </citation>
    <scope>NUCLEOTIDE SEQUENCE [LARGE SCALE GENOMIC DNA]</scope>
    <source>
        <strain evidence="1 2">ATCC 29145</strain>
    </source>
</reference>
<organism evidence="1 2">
    <name type="scientific">Azospirillum brasilense</name>
    <dbReference type="NCBI Taxonomy" id="192"/>
    <lineage>
        <taxon>Bacteria</taxon>
        <taxon>Pseudomonadati</taxon>
        <taxon>Pseudomonadota</taxon>
        <taxon>Alphaproteobacteria</taxon>
        <taxon>Rhodospirillales</taxon>
        <taxon>Azospirillaceae</taxon>
        <taxon>Azospirillum</taxon>
    </lineage>
</organism>
<gene>
    <name evidence="1" type="ORF">SIM66_02630</name>
</gene>
<protein>
    <submittedName>
        <fullName evidence="1">Uncharacterized protein</fullName>
    </submittedName>
</protein>
<evidence type="ECO:0000313" key="1">
    <source>
        <dbReference type="EMBL" id="MDX5950108.1"/>
    </source>
</evidence>
<dbReference type="Proteomes" id="UP001277471">
    <property type="component" value="Unassembled WGS sequence"/>
</dbReference>
<dbReference type="EMBL" id="JAWXYC010000001">
    <property type="protein sequence ID" value="MDX5950108.1"/>
    <property type="molecule type" value="Genomic_DNA"/>
</dbReference>
<name>A0ABU4NYA8_AZOBR</name>
<dbReference type="GeneID" id="56453679"/>
<proteinExistence type="predicted"/>
<comment type="caution">
    <text evidence="1">The sequence shown here is derived from an EMBL/GenBank/DDBJ whole genome shotgun (WGS) entry which is preliminary data.</text>
</comment>
<keyword evidence="2" id="KW-1185">Reference proteome</keyword>
<evidence type="ECO:0000313" key="2">
    <source>
        <dbReference type="Proteomes" id="UP001277471"/>
    </source>
</evidence>
<dbReference type="RefSeq" id="WP_155903667.1">
    <property type="nucleotide sequence ID" value="NZ_CP032342.1"/>
</dbReference>
<sequence length="52" mass="5404">MSPPPTSKESTDMSAISLRTPEFITFTSLDASGLGHGGAPGLVTWSSQPAQR</sequence>